<evidence type="ECO:0000313" key="2">
    <source>
        <dbReference type="Proteomes" id="UP000607653"/>
    </source>
</evidence>
<dbReference type="Proteomes" id="UP000607653">
    <property type="component" value="Unassembled WGS sequence"/>
</dbReference>
<name>A0A822ZQH1_NELNU</name>
<reference evidence="1 2" key="1">
    <citation type="journal article" date="2020" name="Mol. Biol. Evol.">
        <title>Distinct Expression and Methylation Patterns for Genes with Different Fates following a Single Whole-Genome Duplication in Flowering Plants.</title>
        <authorList>
            <person name="Shi T."/>
            <person name="Rahmani R.S."/>
            <person name="Gugger P.F."/>
            <person name="Wang M."/>
            <person name="Li H."/>
            <person name="Zhang Y."/>
            <person name="Li Z."/>
            <person name="Wang Q."/>
            <person name="Van de Peer Y."/>
            <person name="Marchal K."/>
            <person name="Chen J."/>
        </authorList>
    </citation>
    <scope>NUCLEOTIDE SEQUENCE [LARGE SCALE GENOMIC DNA]</scope>
    <source>
        <tissue evidence="1">Leaf</tissue>
    </source>
</reference>
<comment type="caution">
    <text evidence="1">The sequence shown here is derived from an EMBL/GenBank/DDBJ whole genome shotgun (WGS) entry which is preliminary data.</text>
</comment>
<accession>A0A822ZQH1</accession>
<proteinExistence type="predicted"/>
<dbReference type="EMBL" id="DUZY01000007">
    <property type="protein sequence ID" value="DAD45685.1"/>
    <property type="molecule type" value="Genomic_DNA"/>
</dbReference>
<protein>
    <submittedName>
        <fullName evidence="1">Uncharacterized protein</fullName>
    </submittedName>
</protein>
<keyword evidence="2" id="KW-1185">Reference proteome</keyword>
<sequence length="157" mass="17920">MALDILLNPEVEKVRKIPRSLPKSLEAKVTAIQEAKDLNTLTMGKLIWSLVTYEMRLKENDEDEGCNNKRNIALKNILLNPEVEKVRKIPRSLPKSLEAKVTAIQEAKDLNTLTMGKLIWSLVTYEMRLKENDEDEGCNNKRNIALKCVADSKVEEE</sequence>
<dbReference type="AlphaFoldDB" id="A0A822ZQH1"/>
<gene>
    <name evidence="1" type="ORF">HUJ06_003915</name>
</gene>
<evidence type="ECO:0000313" key="1">
    <source>
        <dbReference type="EMBL" id="DAD45685.1"/>
    </source>
</evidence>
<organism evidence="1 2">
    <name type="scientific">Nelumbo nucifera</name>
    <name type="common">Sacred lotus</name>
    <dbReference type="NCBI Taxonomy" id="4432"/>
    <lineage>
        <taxon>Eukaryota</taxon>
        <taxon>Viridiplantae</taxon>
        <taxon>Streptophyta</taxon>
        <taxon>Embryophyta</taxon>
        <taxon>Tracheophyta</taxon>
        <taxon>Spermatophyta</taxon>
        <taxon>Magnoliopsida</taxon>
        <taxon>Proteales</taxon>
        <taxon>Nelumbonaceae</taxon>
        <taxon>Nelumbo</taxon>
    </lineage>
</organism>